<dbReference type="Gene3D" id="3.30.450.20">
    <property type="entry name" value="PAS domain"/>
    <property type="match status" value="1"/>
</dbReference>
<keyword evidence="3" id="KW-1185">Reference proteome</keyword>
<reference evidence="2" key="1">
    <citation type="submission" date="2023-08" db="EMBL/GenBank/DDBJ databases">
        <authorList>
            <person name="Audoor S."/>
            <person name="Bilcke G."/>
        </authorList>
    </citation>
    <scope>NUCLEOTIDE SEQUENCE</scope>
</reference>
<feature type="region of interest" description="Disordered" evidence="1">
    <location>
        <begin position="584"/>
        <end position="604"/>
    </location>
</feature>
<sequence>MDQQQSQHGGRAPAPIAPNPNATNPQQMDTMGAQGLTPQHLLELMTNPSLAAAAAASPLLPPAAMMTNPGAVYTMPDVFTSSAGLTPRGATSGIPLQHLNAQTGVPMSNQQFYQYQLGQQAAQMQALSSGGYQLQAGMGGQMAMMAAPPNHAASSGESNGTGDSKKGKRKRDFSPAERARRNRDRNREHAKSTRLRKKAYIQELKELVEGMQAERTEEVRQRRVAIQRLADMQNVRRQVIHNFLRFLCNSERDKRKWSTILEDDFWLKQPVTPYRCFRRSEIEKESRISRGLDAIVADAASVAVMIEGVGSRSTRWMNFKRREFFLREEERTGRKRMPRSIQNGKFQHAVSSLSASSSNSSNTGSSCEEASKKGFPNPSNGVKKVSNSSGSSDSGGQQGNHAGEFHDYHAKPLPDPKLADSERSSSNETSEDSPAEDSNGSADDTKRVSTDSSSGDDSTAAIKDPRPPKRRKHVPQQTQFPTNSATLTSIALKSHLPHNIAKTGGISHNVRAMFSSGVPSVSTENPLQSNSPAIALPPFAGIGKKSPTSIEGSQAREMLPPIPNADASVAASASGSAAGTHNGPAIIISGDVETSSSNSSSNRPHTRACFHINEDNIILMDDILMAPYVMRTQDAVQCGALAECVMTGMLRAHFSNTSKLKSIELIYDAMGFMQQLERASGNETTAQIIPGSLEMALSPNAQEARVITLAQKPYKIVNVNESWTKLTRYTQMEAEGKELFKILEGDLEADAGELSNVPYELDDVSQGQCTCATRLHFDKEGREFVDFICSYPLTNANDEITHMLHVSKELPEESSVDVQESSVLA</sequence>
<dbReference type="AlphaFoldDB" id="A0AAD2CBE2"/>
<organism evidence="2 3">
    <name type="scientific">Cylindrotheca closterium</name>
    <dbReference type="NCBI Taxonomy" id="2856"/>
    <lineage>
        <taxon>Eukaryota</taxon>
        <taxon>Sar</taxon>
        <taxon>Stramenopiles</taxon>
        <taxon>Ochrophyta</taxon>
        <taxon>Bacillariophyta</taxon>
        <taxon>Bacillariophyceae</taxon>
        <taxon>Bacillariophycidae</taxon>
        <taxon>Bacillariales</taxon>
        <taxon>Bacillariaceae</taxon>
        <taxon>Cylindrotheca</taxon>
    </lineage>
</organism>
<feature type="compositionally biased region" description="Basic and acidic residues" evidence="1">
    <location>
        <begin position="403"/>
        <end position="425"/>
    </location>
</feature>
<evidence type="ECO:0008006" key="4">
    <source>
        <dbReference type="Google" id="ProtNLM"/>
    </source>
</evidence>
<gene>
    <name evidence="2" type="ORF">CYCCA115_LOCUS848</name>
</gene>
<feature type="region of interest" description="Disordered" evidence="1">
    <location>
        <begin position="329"/>
        <end position="484"/>
    </location>
</feature>
<evidence type="ECO:0000313" key="3">
    <source>
        <dbReference type="Proteomes" id="UP001295423"/>
    </source>
</evidence>
<feature type="region of interest" description="Disordered" evidence="1">
    <location>
        <begin position="146"/>
        <end position="196"/>
    </location>
</feature>
<comment type="caution">
    <text evidence="2">The sequence shown here is derived from an EMBL/GenBank/DDBJ whole genome shotgun (WGS) entry which is preliminary data.</text>
</comment>
<dbReference type="CDD" id="cd14809">
    <property type="entry name" value="bZIP_AUREO-like"/>
    <property type="match status" value="1"/>
</dbReference>
<feature type="compositionally biased region" description="Low complexity" evidence="1">
    <location>
        <begin position="450"/>
        <end position="459"/>
    </location>
</feature>
<feature type="region of interest" description="Disordered" evidence="1">
    <location>
        <begin position="1"/>
        <end position="31"/>
    </location>
</feature>
<evidence type="ECO:0000313" key="2">
    <source>
        <dbReference type="EMBL" id="CAJ1919445.1"/>
    </source>
</evidence>
<accession>A0AAD2CBE2</accession>
<dbReference type="EMBL" id="CAKOGP040000002">
    <property type="protein sequence ID" value="CAJ1919445.1"/>
    <property type="molecule type" value="Genomic_DNA"/>
</dbReference>
<dbReference type="Proteomes" id="UP001295423">
    <property type="component" value="Unassembled WGS sequence"/>
</dbReference>
<proteinExistence type="predicted"/>
<feature type="compositionally biased region" description="Low complexity" evidence="1">
    <location>
        <begin position="351"/>
        <end position="366"/>
    </location>
</feature>
<feature type="compositionally biased region" description="Polar residues" evidence="1">
    <location>
        <begin position="152"/>
        <end position="162"/>
    </location>
</feature>
<protein>
    <recommendedName>
        <fullName evidence="4">BZIP domain-containing protein</fullName>
    </recommendedName>
</protein>
<feature type="compositionally biased region" description="Low complexity" evidence="1">
    <location>
        <begin position="379"/>
        <end position="395"/>
    </location>
</feature>
<feature type="compositionally biased region" description="Polar residues" evidence="1">
    <location>
        <begin position="475"/>
        <end position="484"/>
    </location>
</feature>
<name>A0AAD2CBE2_9STRA</name>
<evidence type="ECO:0000256" key="1">
    <source>
        <dbReference type="SAM" id="MobiDB-lite"/>
    </source>
</evidence>
<feature type="compositionally biased region" description="Basic and acidic residues" evidence="1">
    <location>
        <begin position="172"/>
        <end position="191"/>
    </location>
</feature>